<dbReference type="Pfam" id="PF13367">
    <property type="entry name" value="PrsW-protease"/>
    <property type="match status" value="1"/>
</dbReference>
<comment type="caution">
    <text evidence="3">The sequence shown here is derived from an EMBL/GenBank/DDBJ whole genome shotgun (WGS) entry which is preliminary data.</text>
</comment>
<accession>A0ABU0D5Z9</accession>
<keyword evidence="4" id="KW-1185">Reference proteome</keyword>
<dbReference type="EMBL" id="JAUSUO010000006">
    <property type="protein sequence ID" value="MDQ0343781.1"/>
    <property type="molecule type" value="Genomic_DNA"/>
</dbReference>
<dbReference type="Pfam" id="PF13930">
    <property type="entry name" value="Endonuclea_NS_2"/>
    <property type="match status" value="1"/>
</dbReference>
<evidence type="ECO:0000259" key="2">
    <source>
        <dbReference type="Pfam" id="PF13930"/>
    </source>
</evidence>
<organism evidence="3 4">
    <name type="scientific">Lederbergia wuyishanensis</name>
    <dbReference type="NCBI Taxonomy" id="1347903"/>
    <lineage>
        <taxon>Bacteria</taxon>
        <taxon>Bacillati</taxon>
        <taxon>Bacillota</taxon>
        <taxon>Bacilli</taxon>
        <taxon>Bacillales</taxon>
        <taxon>Bacillaceae</taxon>
        <taxon>Lederbergia</taxon>
    </lineage>
</organism>
<evidence type="ECO:0000313" key="3">
    <source>
        <dbReference type="EMBL" id="MDQ0343781.1"/>
    </source>
</evidence>
<dbReference type="InterPro" id="IPR044929">
    <property type="entry name" value="DNA/RNA_non-sp_Endonuclease_sf"/>
</dbReference>
<feature type="transmembrane region" description="Helical" evidence="1">
    <location>
        <begin position="220"/>
        <end position="238"/>
    </location>
</feature>
<feature type="transmembrane region" description="Helical" evidence="1">
    <location>
        <begin position="34"/>
        <end position="55"/>
    </location>
</feature>
<feature type="transmembrane region" description="Helical" evidence="1">
    <location>
        <begin position="61"/>
        <end position="79"/>
    </location>
</feature>
<evidence type="ECO:0000313" key="4">
    <source>
        <dbReference type="Proteomes" id="UP001232343"/>
    </source>
</evidence>
<keyword evidence="1" id="KW-0812">Transmembrane</keyword>
<proteinExistence type="predicted"/>
<keyword evidence="1" id="KW-1133">Transmembrane helix</keyword>
<dbReference type="InterPro" id="IPR044927">
    <property type="entry name" value="Endonuclea_NS_2"/>
</dbReference>
<dbReference type="Gene3D" id="3.40.570.10">
    <property type="entry name" value="Extracellular Endonuclease, subunit A"/>
    <property type="match status" value="1"/>
</dbReference>
<dbReference type="InterPro" id="IPR026898">
    <property type="entry name" value="PrsW"/>
</dbReference>
<evidence type="ECO:0000256" key="1">
    <source>
        <dbReference type="SAM" id="Phobius"/>
    </source>
</evidence>
<feature type="transmembrane region" description="Helical" evidence="1">
    <location>
        <begin position="91"/>
        <end position="115"/>
    </location>
</feature>
<feature type="transmembrane region" description="Helical" evidence="1">
    <location>
        <begin position="245"/>
        <end position="264"/>
    </location>
</feature>
<sequence length="655" mass="74536">MTSRIEKIRLNIRGIFESTHQMLKEWTQNHPSVVFIYTIFSWVSLIVFVLSLFFMEDSRKIFVQYFWSFYVILQFWLLCRSKTLAWKQYSLFFLASSWLIVPLNSIIVLSITWMFDGHTTNVWSQAFLTPIAEEVLKLIPLAVYLFFSRRASSLSLSDYALIGAASGAGFQFLEETTRRLISGSHYGVTLLGGKVLHWDLFTLFPGYFEESIFPTQMTSGHALLTAMVTLGIGIAIRYKHKFSNYCYILPGFLLFMAIYDHMLWNASFQAPKLFQSIHKILGSGYAAKPLFLLMLIAALLIDYREMNYVRDKIPLLKYEKVINPFTELWNLIVALLNDKQRFGYLLYFYRERRELAFTFLHGNAEAKERVALLKTKVQKYYGALTISAITVFIALIIGGWESIYSSYESCFACLFDSLQFWWDRLSGWEKGIIIAGAFALSVPFLGIWSAIGAVSMGMGVVASGHQISDMLRNPKKLLTPEYAAAAIFTLGLRRFPFGKIVSAKVLKTAKGFTRHEFTTQGGLTYRTTHGSMGELRSVFAKIEPHHLKTGTDTNRASRRYARSLGKQTDDAGHAIGNNLGGLGTRFSGNIFPQNLSVNRGRFRQFEEMVADEVQAGKTVFVRVVPKYTSGSTRPYEVVYNVRIDGQTITRVFPNP</sequence>
<gene>
    <name evidence="3" type="ORF">J2S14_002616</name>
</gene>
<feature type="domain" description="Type VII secretion system protein EssD-like" evidence="2">
    <location>
        <begin position="563"/>
        <end position="644"/>
    </location>
</feature>
<dbReference type="Proteomes" id="UP001232343">
    <property type="component" value="Unassembled WGS sequence"/>
</dbReference>
<feature type="transmembrane region" description="Helical" evidence="1">
    <location>
        <begin position="380"/>
        <end position="400"/>
    </location>
</feature>
<name>A0ABU0D5Z9_9BACI</name>
<dbReference type="RefSeq" id="WP_244681966.1">
    <property type="nucleotide sequence ID" value="NZ_JALIRM010000009.1"/>
</dbReference>
<reference evidence="3 4" key="1">
    <citation type="submission" date="2023-07" db="EMBL/GenBank/DDBJ databases">
        <title>Genomic Encyclopedia of Type Strains, Phase IV (KMG-IV): sequencing the most valuable type-strain genomes for metagenomic binning, comparative biology and taxonomic classification.</title>
        <authorList>
            <person name="Goeker M."/>
        </authorList>
    </citation>
    <scope>NUCLEOTIDE SEQUENCE [LARGE SCALE GENOMIC DNA]</scope>
    <source>
        <strain evidence="3 4">DSM 27848</strain>
    </source>
</reference>
<feature type="transmembrane region" description="Helical" evidence="1">
    <location>
        <begin position="432"/>
        <end position="462"/>
    </location>
</feature>
<feature type="transmembrane region" description="Helical" evidence="1">
    <location>
        <begin position="284"/>
        <end position="303"/>
    </location>
</feature>
<keyword evidence="1" id="KW-0472">Membrane</keyword>
<protein>
    <submittedName>
        <fullName evidence="3">RsiW-degrading membrane proteinase PrsW (M82 family)</fullName>
    </submittedName>
</protein>